<dbReference type="EMBL" id="CP002583">
    <property type="protein sequence ID" value="ADZ90681.1"/>
    <property type="molecule type" value="Genomic_DNA"/>
</dbReference>
<organism evidence="1 2">
    <name type="scientific">Marinomonas mediterranea (strain ATCC 700492 / JCM 21426 / NBRC 103028 / MMB-1)</name>
    <dbReference type="NCBI Taxonomy" id="717774"/>
    <lineage>
        <taxon>Bacteria</taxon>
        <taxon>Pseudomonadati</taxon>
        <taxon>Pseudomonadota</taxon>
        <taxon>Gammaproteobacteria</taxon>
        <taxon>Oceanospirillales</taxon>
        <taxon>Oceanospirillaceae</taxon>
        <taxon>Marinomonas</taxon>
    </lineage>
</organism>
<keyword evidence="2" id="KW-1185">Reference proteome</keyword>
<dbReference type="AlphaFoldDB" id="F2JX75"/>
<dbReference type="PATRIC" id="fig|717774.3.peg.1462"/>
<dbReference type="eggNOG" id="ENOG50313NS">
    <property type="taxonomic scope" value="Bacteria"/>
</dbReference>
<proteinExistence type="predicted"/>
<sequence length="245" mass="27556" precursor="true">MKIVTALLFLVVFGSGYAYANLVRLALIDFSDFRKIEDNVYLSKSLPKDAEKKTLALLENARQRIAAKYGDPVASPVTVVLGNKKEQGRYGLNGPPGTFLFAPWGGYLLLAFDKAEIDVTAHELVHAEIFSRVGYFKRQFEIPAWFDEGAAMQVDYRKKYTSFNAIDQAEFTQLISLDTPAKFWTSDKNQNIDNYRKSKAAIAKLFISTDEKLYSLLEQIKSGEGSTVISTVVNETNKALERTKR</sequence>
<dbReference type="HOGENOM" id="CLU_084438_0_0_6"/>
<evidence type="ECO:0008006" key="3">
    <source>
        <dbReference type="Google" id="ProtNLM"/>
    </source>
</evidence>
<dbReference type="Proteomes" id="UP000001062">
    <property type="component" value="Chromosome"/>
</dbReference>
<gene>
    <name evidence="1" type="ordered locus">Marme_1412</name>
</gene>
<dbReference type="STRING" id="717774.Marme_1412"/>
<dbReference type="KEGG" id="mme:Marme_1412"/>
<evidence type="ECO:0000313" key="1">
    <source>
        <dbReference type="EMBL" id="ADZ90681.1"/>
    </source>
</evidence>
<accession>F2JX75</accession>
<name>F2JX75_MARM1</name>
<protein>
    <recommendedName>
        <fullName evidence="3">Peptidase MA-like domain-containing protein</fullName>
    </recommendedName>
</protein>
<evidence type="ECO:0000313" key="2">
    <source>
        <dbReference type="Proteomes" id="UP000001062"/>
    </source>
</evidence>
<reference evidence="1 2" key="1">
    <citation type="journal article" date="2012" name="Stand. Genomic Sci.">
        <title>Complete genome sequence of the melanogenic marine bacterium Marinomonas mediterranea type strain (MMB-1(T)).</title>
        <authorList>
            <person name="Lucas-Elio P."/>
            <person name="Goodwin L."/>
            <person name="Woyke T."/>
            <person name="Pitluck S."/>
            <person name="Nolan M."/>
            <person name="Kyrpides N.C."/>
            <person name="Detter J.C."/>
            <person name="Copeland A."/>
            <person name="Teshima H."/>
            <person name="Bruce D."/>
            <person name="Detter C."/>
            <person name="Tapia R."/>
            <person name="Han S."/>
            <person name="Land M.L."/>
            <person name="Ivanova N."/>
            <person name="Mikhailova N."/>
            <person name="Johnston A.W."/>
            <person name="Sanchez-Amat A."/>
        </authorList>
    </citation>
    <scope>NUCLEOTIDE SEQUENCE [LARGE SCALE GENOMIC DNA]</scope>
    <source>
        <strain evidence="2">ATCC 700492 / JCM 21426 / NBRC 103028 / MMB-1</strain>
    </source>
</reference>